<evidence type="ECO:0000313" key="4">
    <source>
        <dbReference type="EMBL" id="XCC63577.1"/>
    </source>
</evidence>
<accession>A0AAU8ACL4</accession>
<feature type="transmembrane region" description="Helical" evidence="2">
    <location>
        <begin position="27"/>
        <end position="48"/>
    </location>
</feature>
<keyword evidence="2" id="KW-1133">Transmembrane helix</keyword>
<reference evidence="4" key="1">
    <citation type="submission" date="2023-02" db="EMBL/GenBank/DDBJ databases">
        <title>Gut commensal Christensenella minuta modulates host metabolism via a new class of secondary bile acids.</title>
        <authorList>
            <person name="Liu C."/>
        </authorList>
    </citation>
    <scope>NUCLEOTIDE SEQUENCE</scope>
    <source>
        <strain evidence="4">CA70</strain>
    </source>
</reference>
<dbReference type="RefSeq" id="WP_079547784.1">
    <property type="nucleotide sequence ID" value="NZ_CP117826.1"/>
</dbReference>
<evidence type="ECO:0000256" key="2">
    <source>
        <dbReference type="SAM" id="Phobius"/>
    </source>
</evidence>
<dbReference type="Gene3D" id="1.10.3730.20">
    <property type="match status" value="1"/>
</dbReference>
<name>A0AAU8ACL4_9FIRM</name>
<evidence type="ECO:0000256" key="1">
    <source>
        <dbReference type="ARBA" id="ARBA00007362"/>
    </source>
</evidence>
<dbReference type="Pfam" id="PF00892">
    <property type="entry name" value="EamA"/>
    <property type="match status" value="1"/>
</dbReference>
<gene>
    <name evidence="4" type="ORF">PUP29_10340</name>
</gene>
<organism evidence="4">
    <name type="scientific">Christensenella massiliensis</name>
    <dbReference type="NCBI Taxonomy" id="1805714"/>
    <lineage>
        <taxon>Bacteria</taxon>
        <taxon>Bacillati</taxon>
        <taxon>Bacillota</taxon>
        <taxon>Clostridia</taxon>
        <taxon>Christensenellales</taxon>
        <taxon>Christensenellaceae</taxon>
        <taxon>Christensenella</taxon>
    </lineage>
</organism>
<keyword evidence="2" id="KW-0472">Membrane</keyword>
<feature type="transmembrane region" description="Helical" evidence="2">
    <location>
        <begin position="55"/>
        <end position="75"/>
    </location>
</feature>
<evidence type="ECO:0000259" key="3">
    <source>
        <dbReference type="Pfam" id="PF00892"/>
    </source>
</evidence>
<comment type="similarity">
    <text evidence="1">Belongs to the EamA transporter family.</text>
</comment>
<dbReference type="EMBL" id="CP117826">
    <property type="protein sequence ID" value="XCC63577.1"/>
    <property type="molecule type" value="Genomic_DNA"/>
</dbReference>
<dbReference type="SUPFAM" id="SSF103481">
    <property type="entry name" value="Multidrug resistance efflux transporter EmrE"/>
    <property type="match status" value="1"/>
</dbReference>
<dbReference type="InterPro" id="IPR000620">
    <property type="entry name" value="EamA_dom"/>
</dbReference>
<dbReference type="GO" id="GO:0016020">
    <property type="term" value="C:membrane"/>
    <property type="evidence" value="ECO:0007669"/>
    <property type="project" value="InterPro"/>
</dbReference>
<dbReference type="InterPro" id="IPR037185">
    <property type="entry name" value="EmrE-like"/>
</dbReference>
<keyword evidence="2" id="KW-0812">Transmembrane</keyword>
<feature type="domain" description="EamA" evidence="3">
    <location>
        <begin position="5"/>
        <end position="98"/>
    </location>
</feature>
<dbReference type="AlphaFoldDB" id="A0AAU8ACL4"/>
<protein>
    <submittedName>
        <fullName evidence="4">EamA family transporter</fullName>
    </submittedName>
</protein>
<proteinExistence type="inferred from homology"/>
<sequence length="99" mass="10993">MTILGSVAALFLKKASSFQNLRELLCNRNLYIGGVLYLAAALLNIYILRFLDYSVVLPLTSITYIWTMILSYLILKEKITAKKIIGTVGILIGALLITL</sequence>